<comment type="caution">
    <text evidence="1">The sequence shown here is derived from an EMBL/GenBank/DDBJ whole genome shotgun (WGS) entry which is preliminary data.</text>
</comment>
<name>A0A5M3Q5V5_9GAMM</name>
<gene>
    <name evidence="1" type="ORF">MSSD14B_42600</name>
</gene>
<sequence length="45" mass="4861">MRVVGEDPRATKKAATQKAIDITGFAIPSAIQDRVTIKSNAMPDF</sequence>
<protein>
    <submittedName>
        <fullName evidence="1">Uncharacterized protein</fullName>
    </submittedName>
</protein>
<evidence type="ECO:0000313" key="2">
    <source>
        <dbReference type="Proteomes" id="UP000387223"/>
    </source>
</evidence>
<proteinExistence type="predicted"/>
<reference evidence="1 2" key="1">
    <citation type="journal article" date="2019" name="J. Gen. Appl. Microbiol.">
        <title>Aerobic degradation of cis-dichloroethene by the marine bacterium Marinobacter salsuginis strain 5N-3.</title>
        <authorList>
            <person name="Inoue Y."/>
            <person name="Fukunaga Y."/>
            <person name="Katsumata H."/>
            <person name="Ohji S."/>
            <person name="Hosoyama A."/>
            <person name="Mori K."/>
            <person name="Ando K."/>
        </authorList>
    </citation>
    <scope>NUCLEOTIDE SEQUENCE [LARGE SCALE GENOMIC DNA]</scope>
    <source>
        <strain evidence="1 2">NBRC 109114</strain>
    </source>
</reference>
<accession>A0A5M3Q5V5</accession>
<dbReference type="EMBL" id="BGZI01000057">
    <property type="protein sequence ID" value="GBO90592.1"/>
    <property type="molecule type" value="Genomic_DNA"/>
</dbReference>
<dbReference type="AlphaFoldDB" id="A0A5M3Q5V5"/>
<evidence type="ECO:0000313" key="1">
    <source>
        <dbReference type="EMBL" id="GBO90592.1"/>
    </source>
</evidence>
<organism evidence="1 2">
    <name type="scientific">Marinobacter salsuginis</name>
    <dbReference type="NCBI Taxonomy" id="418719"/>
    <lineage>
        <taxon>Bacteria</taxon>
        <taxon>Pseudomonadati</taxon>
        <taxon>Pseudomonadota</taxon>
        <taxon>Gammaproteobacteria</taxon>
        <taxon>Pseudomonadales</taxon>
        <taxon>Marinobacteraceae</taxon>
        <taxon>Marinobacter</taxon>
    </lineage>
</organism>
<dbReference type="Proteomes" id="UP000387223">
    <property type="component" value="Unassembled WGS sequence"/>
</dbReference>